<sequence>MWKEVFQFLVLAVVSAASQKVPLLPPAYTVDFQEELHVFGQSFYSKGAWYYDYPNGRARYDHLRGQRDNFCFGQKLSDNDPHAPCSLLFTNHSSMYVYYPEAKTCCDLCGVQKGCTVLKPTWIANGSYIGDKTIQGSTCHGWTTPGFAFLDTLYATDNNVPCLYTEKSYKDNISHALTFNQASFKAGQPEETIFKIPTYCKEKCPNPFLMTSESDYLFTVTSFPLHLLVN</sequence>
<accession>A0A8S3UWU3</accession>
<proteinExistence type="predicted"/>
<dbReference type="OrthoDB" id="406551at2759"/>
<evidence type="ECO:0000313" key="2">
    <source>
        <dbReference type="EMBL" id="CAG2250547.1"/>
    </source>
</evidence>
<dbReference type="AlphaFoldDB" id="A0A8S3UWU3"/>
<evidence type="ECO:0000256" key="1">
    <source>
        <dbReference type="SAM" id="SignalP"/>
    </source>
</evidence>
<feature type="chain" id="PRO_5035750693" evidence="1">
    <location>
        <begin position="19"/>
        <end position="230"/>
    </location>
</feature>
<comment type="caution">
    <text evidence="2">The sequence shown here is derived from an EMBL/GenBank/DDBJ whole genome shotgun (WGS) entry which is preliminary data.</text>
</comment>
<keyword evidence="1" id="KW-0732">Signal</keyword>
<feature type="signal peptide" evidence="1">
    <location>
        <begin position="1"/>
        <end position="18"/>
    </location>
</feature>
<dbReference type="Proteomes" id="UP000683360">
    <property type="component" value="Unassembled WGS sequence"/>
</dbReference>
<protein>
    <submittedName>
        <fullName evidence="2">Uncharacterized protein</fullName>
    </submittedName>
</protein>
<reference evidence="2" key="1">
    <citation type="submission" date="2021-03" db="EMBL/GenBank/DDBJ databases">
        <authorList>
            <person name="Bekaert M."/>
        </authorList>
    </citation>
    <scope>NUCLEOTIDE SEQUENCE</scope>
</reference>
<gene>
    <name evidence="2" type="ORF">MEDL_62268</name>
</gene>
<name>A0A8S3UWU3_MYTED</name>
<dbReference type="EMBL" id="CAJPWZ010003055">
    <property type="protein sequence ID" value="CAG2250547.1"/>
    <property type="molecule type" value="Genomic_DNA"/>
</dbReference>
<evidence type="ECO:0000313" key="3">
    <source>
        <dbReference type="Proteomes" id="UP000683360"/>
    </source>
</evidence>
<keyword evidence="3" id="KW-1185">Reference proteome</keyword>
<organism evidence="2 3">
    <name type="scientific">Mytilus edulis</name>
    <name type="common">Blue mussel</name>
    <dbReference type="NCBI Taxonomy" id="6550"/>
    <lineage>
        <taxon>Eukaryota</taxon>
        <taxon>Metazoa</taxon>
        <taxon>Spiralia</taxon>
        <taxon>Lophotrochozoa</taxon>
        <taxon>Mollusca</taxon>
        <taxon>Bivalvia</taxon>
        <taxon>Autobranchia</taxon>
        <taxon>Pteriomorphia</taxon>
        <taxon>Mytilida</taxon>
        <taxon>Mytiloidea</taxon>
        <taxon>Mytilidae</taxon>
        <taxon>Mytilinae</taxon>
        <taxon>Mytilus</taxon>
    </lineage>
</organism>